<organism evidence="2">
    <name type="scientific">freshwater metagenome</name>
    <dbReference type="NCBI Taxonomy" id="449393"/>
    <lineage>
        <taxon>unclassified sequences</taxon>
        <taxon>metagenomes</taxon>
        <taxon>ecological metagenomes</taxon>
    </lineage>
</organism>
<protein>
    <submittedName>
        <fullName evidence="2">Unannotated protein</fullName>
    </submittedName>
</protein>
<accession>A0A6J6PLR7</accession>
<dbReference type="EMBL" id="CAEZXY010000014">
    <property type="protein sequence ID" value="CAB4700490.1"/>
    <property type="molecule type" value="Genomic_DNA"/>
</dbReference>
<evidence type="ECO:0000313" key="1">
    <source>
        <dbReference type="EMBL" id="CAB4618002.1"/>
    </source>
</evidence>
<name>A0A6J6PLR7_9ZZZZ</name>
<dbReference type="EMBL" id="CAEZVC010000021">
    <property type="protein sequence ID" value="CAB4618002.1"/>
    <property type="molecule type" value="Genomic_DNA"/>
</dbReference>
<gene>
    <name evidence="1" type="ORF">UFOPK1906_00519</name>
    <name evidence="2" type="ORF">UFOPK2624_00513</name>
</gene>
<dbReference type="AlphaFoldDB" id="A0A6J6PLR7"/>
<proteinExistence type="predicted"/>
<reference evidence="2" key="1">
    <citation type="submission" date="2020-05" db="EMBL/GenBank/DDBJ databases">
        <authorList>
            <person name="Chiriac C."/>
            <person name="Salcher M."/>
            <person name="Ghai R."/>
            <person name="Kavagutti S V."/>
        </authorList>
    </citation>
    <scope>NUCLEOTIDE SEQUENCE</scope>
</reference>
<sequence>MTSFHVPASDQSICIGCGLCCDGTVVTHLAVRDESDLGAPLQGLGVEIIAAADPPVFALPCPAVNEGICTIHSLHRPSACSQFECSLSQGVIEETVTVAEARMLISATLLLRDAYRDGSVSVDVFNEHIDSVFRR</sequence>
<evidence type="ECO:0000313" key="2">
    <source>
        <dbReference type="EMBL" id="CAB4700490.1"/>
    </source>
</evidence>